<comment type="caution">
    <text evidence="2">The sequence shown here is derived from an EMBL/GenBank/DDBJ whole genome shotgun (WGS) entry which is preliminary data.</text>
</comment>
<sequence>MSSSSQVFGHIRKTVQTMAHNPRSPYRLHVNDYPTGGDKNELGVRVLEELTKEPKNYESYLQDDDAKNDAKQR</sequence>
<dbReference type="EMBL" id="JAHLUX010000008">
    <property type="protein sequence ID" value="KAG7817118.1"/>
    <property type="molecule type" value="Genomic_DNA"/>
</dbReference>
<evidence type="ECO:0000256" key="1">
    <source>
        <dbReference type="SAM" id="MobiDB-lite"/>
    </source>
</evidence>
<feature type="compositionally biased region" description="Basic and acidic residues" evidence="1">
    <location>
        <begin position="64"/>
        <end position="73"/>
    </location>
</feature>
<gene>
    <name evidence="2" type="ORF">KL928_003853</name>
</gene>
<reference evidence="2" key="1">
    <citation type="journal article" date="2021" name="G3 (Bethesda)">
        <title>Genomic diversity, chromosomal rearrangements, and interspecies hybridization in the ogataea polymorpha species complex.</title>
        <authorList>
            <person name="Hanson S.J."/>
            <person name="Cinneide E.O."/>
            <person name="Salzberg L.I."/>
            <person name="Wolfe K.H."/>
            <person name="McGowan J."/>
            <person name="Fitzpatrick D.A."/>
            <person name="Matlin K."/>
        </authorList>
    </citation>
    <scope>NUCLEOTIDE SEQUENCE</scope>
    <source>
        <strain evidence="2">61-244</strain>
    </source>
</reference>
<evidence type="ECO:0000313" key="3">
    <source>
        <dbReference type="Proteomes" id="UP001196530"/>
    </source>
</evidence>
<accession>A0AAN6DDV8</accession>
<feature type="region of interest" description="Disordered" evidence="1">
    <location>
        <begin position="18"/>
        <end position="40"/>
    </location>
</feature>
<proteinExistence type="predicted"/>
<dbReference type="AlphaFoldDB" id="A0AAN6DDV8"/>
<feature type="region of interest" description="Disordered" evidence="1">
    <location>
        <begin position="53"/>
        <end position="73"/>
    </location>
</feature>
<organism evidence="2 3">
    <name type="scientific">Pichia angusta</name>
    <name type="common">Yeast</name>
    <name type="synonym">Hansenula polymorpha</name>
    <dbReference type="NCBI Taxonomy" id="870730"/>
    <lineage>
        <taxon>Eukaryota</taxon>
        <taxon>Fungi</taxon>
        <taxon>Dikarya</taxon>
        <taxon>Ascomycota</taxon>
        <taxon>Saccharomycotina</taxon>
        <taxon>Pichiomycetes</taxon>
        <taxon>Pichiales</taxon>
        <taxon>Pichiaceae</taxon>
        <taxon>Ogataea</taxon>
    </lineage>
</organism>
<dbReference type="RefSeq" id="XP_043058547.1">
    <property type="nucleotide sequence ID" value="XM_043204486.1"/>
</dbReference>
<dbReference type="GeneID" id="66127904"/>
<name>A0AAN6DDV8_PICAN</name>
<protein>
    <submittedName>
        <fullName evidence="2">Uncharacterized protein</fullName>
    </submittedName>
</protein>
<dbReference type="Proteomes" id="UP001196530">
    <property type="component" value="Unassembled WGS sequence"/>
</dbReference>
<evidence type="ECO:0000313" key="2">
    <source>
        <dbReference type="EMBL" id="KAG7817118.1"/>
    </source>
</evidence>